<evidence type="ECO:0000313" key="9">
    <source>
        <dbReference type="EMBL" id="GMM37401.1"/>
    </source>
</evidence>
<dbReference type="Gene3D" id="2.30.30.100">
    <property type="match status" value="1"/>
</dbReference>
<comment type="similarity">
    <text evidence="7">Belongs to the snRNP Sm proteins family.</text>
</comment>
<reference evidence="9 10" key="1">
    <citation type="journal article" date="2023" name="Elife">
        <title>Identification of key yeast species and microbe-microbe interactions impacting larval growth of Drosophila in the wild.</title>
        <authorList>
            <person name="Mure A."/>
            <person name="Sugiura Y."/>
            <person name="Maeda R."/>
            <person name="Honda K."/>
            <person name="Sakurai N."/>
            <person name="Takahashi Y."/>
            <person name="Watada M."/>
            <person name="Katoh T."/>
            <person name="Gotoh A."/>
            <person name="Gotoh Y."/>
            <person name="Taniguchi I."/>
            <person name="Nakamura K."/>
            <person name="Hayashi T."/>
            <person name="Katayama T."/>
            <person name="Uemura T."/>
            <person name="Hattori Y."/>
        </authorList>
    </citation>
    <scope>NUCLEOTIDE SEQUENCE [LARGE SCALE GENOMIC DNA]</scope>
    <source>
        <strain evidence="9 10">SC-9</strain>
    </source>
</reference>
<dbReference type="Proteomes" id="UP001360560">
    <property type="component" value="Unassembled WGS sequence"/>
</dbReference>
<comment type="caution">
    <text evidence="9">The sequence shown here is derived from an EMBL/GenBank/DDBJ whole genome shotgun (WGS) entry which is preliminary data.</text>
</comment>
<evidence type="ECO:0000256" key="5">
    <source>
        <dbReference type="ARBA" id="ARBA00023242"/>
    </source>
</evidence>
<dbReference type="GO" id="GO:0000398">
    <property type="term" value="P:mRNA splicing, via spliceosome"/>
    <property type="evidence" value="ECO:0007669"/>
    <property type="project" value="UniProtKB-UniRule"/>
</dbReference>
<dbReference type="SUPFAM" id="SSF50182">
    <property type="entry name" value="Sm-like ribonucleoproteins"/>
    <property type="match status" value="1"/>
</dbReference>
<dbReference type="SMART" id="SM00651">
    <property type="entry name" value="Sm"/>
    <property type="match status" value="1"/>
</dbReference>
<evidence type="ECO:0000256" key="3">
    <source>
        <dbReference type="ARBA" id="ARBA00022884"/>
    </source>
</evidence>
<dbReference type="InterPro" id="IPR034103">
    <property type="entry name" value="Lsm8"/>
</dbReference>
<dbReference type="Pfam" id="PF01423">
    <property type="entry name" value="LSM"/>
    <property type="match status" value="1"/>
</dbReference>
<keyword evidence="5 7" id="KW-0539">Nucleus</keyword>
<comment type="subunit">
    <text evidence="7">LSm subunits form a heteromer with a doughnut shape.</text>
</comment>
<organism evidence="9 10">
    <name type="scientific">Saccharomycopsis crataegensis</name>
    <dbReference type="NCBI Taxonomy" id="43959"/>
    <lineage>
        <taxon>Eukaryota</taxon>
        <taxon>Fungi</taxon>
        <taxon>Dikarya</taxon>
        <taxon>Ascomycota</taxon>
        <taxon>Saccharomycotina</taxon>
        <taxon>Saccharomycetes</taxon>
        <taxon>Saccharomycopsidaceae</taxon>
        <taxon>Saccharomycopsis</taxon>
    </lineage>
</organism>
<evidence type="ECO:0000256" key="2">
    <source>
        <dbReference type="ARBA" id="ARBA00022728"/>
    </source>
</evidence>
<sequence length="101" mass="11606">MSYLAPFQDQRVSIITTDGRFFIGLLKFFDLSTNVVLQDTKEIIIKDIQDEEDQTQVIDLGVYLIRGDCMVCCGLNDEQLENQIDWMTVEGEPLKTTKNKI</sequence>
<keyword evidence="6 7" id="KW-0687">Ribonucleoprotein</keyword>
<dbReference type="InterPro" id="IPR001163">
    <property type="entry name" value="Sm_dom_euk/arc"/>
</dbReference>
<gene>
    <name evidence="7" type="primary">LSM8</name>
    <name evidence="9" type="ORF">DASC09_047260</name>
</gene>
<evidence type="ECO:0000256" key="4">
    <source>
        <dbReference type="ARBA" id="ARBA00023187"/>
    </source>
</evidence>
<keyword evidence="4 7" id="KW-0508">mRNA splicing</keyword>
<dbReference type="PANTHER" id="PTHR15588">
    <property type="entry name" value="LSM1"/>
    <property type="match status" value="1"/>
</dbReference>
<evidence type="ECO:0000259" key="8">
    <source>
        <dbReference type="SMART" id="SM00651"/>
    </source>
</evidence>
<evidence type="ECO:0000256" key="1">
    <source>
        <dbReference type="ARBA" id="ARBA00004123"/>
    </source>
</evidence>
<evidence type="ECO:0000313" key="10">
    <source>
        <dbReference type="Proteomes" id="UP001360560"/>
    </source>
</evidence>
<feature type="domain" description="Sm" evidence="8">
    <location>
        <begin position="2"/>
        <end position="75"/>
    </location>
</feature>
<dbReference type="EMBL" id="BTFZ01000011">
    <property type="protein sequence ID" value="GMM37401.1"/>
    <property type="molecule type" value="Genomic_DNA"/>
</dbReference>
<dbReference type="CDD" id="cd01727">
    <property type="entry name" value="LSm8"/>
    <property type="match status" value="1"/>
</dbReference>
<keyword evidence="3 7" id="KW-0694">RNA-binding</keyword>
<comment type="function">
    <text evidence="7">Plays role in pre-mRNA splicing as component of the U4/U6-U5 tri-snRNP complex that is involved in spliceosome assembly, and as component of the precatalytic spliceosome (spliceosome B complex). The heptameric LSM2-8 complex binds specifically to the 3'-terminal U-tract of U6 snRNA.</text>
</comment>
<dbReference type="GO" id="GO:0046540">
    <property type="term" value="C:U4/U6 x U5 tri-snRNP complex"/>
    <property type="evidence" value="ECO:0007669"/>
    <property type="project" value="UniProtKB-UniRule"/>
</dbReference>
<name>A0AAV5QS99_9ASCO</name>
<dbReference type="GO" id="GO:0005688">
    <property type="term" value="C:U6 snRNP"/>
    <property type="evidence" value="ECO:0007669"/>
    <property type="project" value="UniProtKB-UniRule"/>
</dbReference>
<accession>A0AAV5QS99</accession>
<evidence type="ECO:0000256" key="7">
    <source>
        <dbReference type="RuleBase" id="RU365048"/>
    </source>
</evidence>
<dbReference type="GO" id="GO:0003729">
    <property type="term" value="F:mRNA binding"/>
    <property type="evidence" value="ECO:0007669"/>
    <property type="project" value="TreeGrafter"/>
</dbReference>
<keyword evidence="7" id="KW-0507">mRNA processing</keyword>
<evidence type="ECO:0000256" key="6">
    <source>
        <dbReference type="ARBA" id="ARBA00023274"/>
    </source>
</evidence>
<comment type="subcellular location">
    <subcellularLocation>
        <location evidence="1 7">Nucleus</location>
    </subcellularLocation>
</comment>
<dbReference type="InterPro" id="IPR010920">
    <property type="entry name" value="LSM_dom_sf"/>
</dbReference>
<proteinExistence type="inferred from homology"/>
<dbReference type="InterPro" id="IPR044642">
    <property type="entry name" value="PTHR15588"/>
</dbReference>
<keyword evidence="10" id="KW-1185">Reference proteome</keyword>
<dbReference type="GO" id="GO:0071011">
    <property type="term" value="C:precatalytic spliceosome"/>
    <property type="evidence" value="ECO:0007669"/>
    <property type="project" value="TreeGrafter"/>
</dbReference>
<dbReference type="AlphaFoldDB" id="A0AAV5QS99"/>
<dbReference type="PANTHER" id="PTHR15588:SF9">
    <property type="entry name" value="U6 SNRNA-ASSOCIATED SM-LIKE PROTEIN LSM8"/>
    <property type="match status" value="1"/>
</dbReference>
<protein>
    <recommendedName>
        <fullName evidence="7">LSM2-LSM8 complex subunit LSM8</fullName>
    </recommendedName>
</protein>
<keyword evidence="2 7" id="KW-0747">Spliceosome</keyword>